<organism evidence="2 3">
    <name type="scientific">Rhizobium laguerreae</name>
    <dbReference type="NCBI Taxonomy" id="1076926"/>
    <lineage>
        <taxon>Bacteria</taxon>
        <taxon>Pseudomonadati</taxon>
        <taxon>Pseudomonadota</taxon>
        <taxon>Alphaproteobacteria</taxon>
        <taxon>Hyphomicrobiales</taxon>
        <taxon>Rhizobiaceae</taxon>
        <taxon>Rhizobium/Agrobacterium group</taxon>
        <taxon>Rhizobium</taxon>
    </lineage>
</organism>
<sequence>MSDFLLSPVSAASGNRLQGSARAGRRRPPPDHDEGGWSDPAPMRMMHVLRNSIMIG</sequence>
<evidence type="ECO:0000313" key="2">
    <source>
        <dbReference type="EMBL" id="NNH62217.1"/>
    </source>
</evidence>
<protein>
    <submittedName>
        <fullName evidence="2">Uncharacterized protein</fullName>
    </submittedName>
</protein>
<dbReference type="RefSeq" id="WP_162116336.1">
    <property type="nucleotide sequence ID" value="NZ_JAAEAB010000005.1"/>
</dbReference>
<gene>
    <name evidence="2" type="ORF">HLI17_02735</name>
</gene>
<comment type="caution">
    <text evidence="2">The sequence shown here is derived from an EMBL/GenBank/DDBJ whole genome shotgun (WGS) entry which is preliminary data.</text>
</comment>
<feature type="region of interest" description="Disordered" evidence="1">
    <location>
        <begin position="1"/>
        <end position="43"/>
    </location>
</feature>
<proteinExistence type="predicted"/>
<evidence type="ECO:0000313" key="3">
    <source>
        <dbReference type="Proteomes" id="UP000530654"/>
    </source>
</evidence>
<accession>A0A7Y2R0S7</accession>
<dbReference type="Proteomes" id="UP000530654">
    <property type="component" value="Unassembled WGS sequence"/>
</dbReference>
<name>A0A7Y2R0S7_9HYPH</name>
<dbReference type="AlphaFoldDB" id="A0A7Y2R0S7"/>
<reference evidence="2 3" key="1">
    <citation type="submission" date="2020-04" db="EMBL/GenBank/DDBJ databases">
        <title>Rhizobium bacterial biofertilizers improve the content of phenolic compounds of Lactuca sativa L. under non-saline and saline-stress conditions.</title>
        <authorList>
            <person name="Ayuso-Calles M."/>
            <person name="Garcia-Estevez I."/>
            <person name="Jimenez-Gomez A."/>
            <person name="Flores-Felix J.D."/>
            <person name="Escribano-Bailon M."/>
            <person name="Rivas R."/>
        </authorList>
    </citation>
    <scope>NUCLEOTIDE SEQUENCE [LARGE SCALE GENOMIC DNA]</scope>
    <source>
        <strain evidence="2 3">GPTR02</strain>
    </source>
</reference>
<dbReference type="EMBL" id="JABEQY010000002">
    <property type="protein sequence ID" value="NNH62217.1"/>
    <property type="molecule type" value="Genomic_DNA"/>
</dbReference>
<evidence type="ECO:0000256" key="1">
    <source>
        <dbReference type="SAM" id="MobiDB-lite"/>
    </source>
</evidence>